<gene>
    <name evidence="4" type="ORF">BOX15_Mlig001374g3</name>
    <name evidence="3" type="ORF">BOX15_Mlig027036g1</name>
</gene>
<feature type="transmembrane region" description="Helical" evidence="2">
    <location>
        <begin position="45"/>
        <end position="69"/>
    </location>
</feature>
<protein>
    <recommendedName>
        <fullName evidence="6">MARVEL domain-containing protein</fullName>
    </recommendedName>
</protein>
<keyword evidence="5" id="KW-1185">Reference proteome</keyword>
<evidence type="ECO:0000313" key="4">
    <source>
        <dbReference type="EMBL" id="PAA87802.1"/>
    </source>
</evidence>
<keyword evidence="2" id="KW-1133">Transmembrane helix</keyword>
<keyword evidence="2" id="KW-0472">Membrane</keyword>
<dbReference type="EMBL" id="NIVC01000216">
    <property type="protein sequence ID" value="PAA87802.1"/>
    <property type="molecule type" value="Genomic_DNA"/>
</dbReference>
<accession>A0A267GR99</accession>
<feature type="transmembrane region" description="Helical" evidence="2">
    <location>
        <begin position="81"/>
        <end position="106"/>
    </location>
</feature>
<feature type="transmembrane region" description="Helical" evidence="2">
    <location>
        <begin position="153"/>
        <end position="178"/>
    </location>
</feature>
<feature type="region of interest" description="Disordered" evidence="1">
    <location>
        <begin position="1"/>
        <end position="24"/>
    </location>
</feature>
<keyword evidence="2" id="KW-0812">Transmembrane</keyword>
<dbReference type="AlphaFoldDB" id="A0A267GR99"/>
<reference evidence="4 5" key="1">
    <citation type="submission" date="2017-06" db="EMBL/GenBank/DDBJ databases">
        <title>A platform for efficient transgenesis in Macrostomum lignano, a flatworm model organism for stem cell research.</title>
        <authorList>
            <person name="Berezikov E."/>
        </authorList>
    </citation>
    <scope>NUCLEOTIDE SEQUENCE [LARGE SCALE GENOMIC DNA]</scope>
    <source>
        <strain evidence="4">DV1</strain>
        <tissue evidence="4">Whole organism</tissue>
    </source>
</reference>
<evidence type="ECO:0000313" key="5">
    <source>
        <dbReference type="Proteomes" id="UP000215902"/>
    </source>
</evidence>
<name>A0A267GR99_9PLAT</name>
<evidence type="ECO:0000256" key="1">
    <source>
        <dbReference type="SAM" id="MobiDB-lite"/>
    </source>
</evidence>
<dbReference type="EMBL" id="NIVC01001370">
    <property type="protein sequence ID" value="PAA68814.1"/>
    <property type="molecule type" value="Genomic_DNA"/>
</dbReference>
<comment type="caution">
    <text evidence="4">The sequence shown here is derived from an EMBL/GenBank/DDBJ whole genome shotgun (WGS) entry which is preliminary data.</text>
</comment>
<proteinExistence type="predicted"/>
<dbReference type="Proteomes" id="UP000215902">
    <property type="component" value="Unassembled WGS sequence"/>
</dbReference>
<evidence type="ECO:0008006" key="6">
    <source>
        <dbReference type="Google" id="ProtNLM"/>
    </source>
</evidence>
<sequence>MAADSPPGDADHQQRRRHPGQLQSLSISYRRRRRRGRGCRPRNETIFILSLIQGLCAVAALILCGVQAFSSTNSSSSSRNSIGIVGICSEAAAAIFIVCVAVHGIVASRRKTYCTVLGLFVLCQLACLAGVVLLVSSSATLHWASQRSLSAEIIVGALTLLIGALEFGAAFACCLLCARQLCRHDSRIALDPSGRGLVVLDGPSSPASLSMRMEPPSPPGYYAVSAAELLPPPAYVP</sequence>
<feature type="transmembrane region" description="Helical" evidence="2">
    <location>
        <begin position="113"/>
        <end position="133"/>
    </location>
</feature>
<organism evidence="4 5">
    <name type="scientific">Macrostomum lignano</name>
    <dbReference type="NCBI Taxonomy" id="282301"/>
    <lineage>
        <taxon>Eukaryota</taxon>
        <taxon>Metazoa</taxon>
        <taxon>Spiralia</taxon>
        <taxon>Lophotrochozoa</taxon>
        <taxon>Platyhelminthes</taxon>
        <taxon>Rhabditophora</taxon>
        <taxon>Macrostomorpha</taxon>
        <taxon>Macrostomida</taxon>
        <taxon>Macrostomidae</taxon>
        <taxon>Macrostomum</taxon>
    </lineage>
</organism>
<evidence type="ECO:0000256" key="2">
    <source>
        <dbReference type="SAM" id="Phobius"/>
    </source>
</evidence>
<evidence type="ECO:0000313" key="3">
    <source>
        <dbReference type="EMBL" id="PAA68814.1"/>
    </source>
</evidence>